<dbReference type="EMBL" id="VRSV01000002">
    <property type="protein sequence ID" value="TXK10020.1"/>
    <property type="molecule type" value="Genomic_DNA"/>
</dbReference>
<organism evidence="2 3">
    <name type="scientific">Microbacterium hatanonis</name>
    <dbReference type="NCBI Taxonomy" id="404366"/>
    <lineage>
        <taxon>Bacteria</taxon>
        <taxon>Bacillati</taxon>
        <taxon>Actinomycetota</taxon>
        <taxon>Actinomycetes</taxon>
        <taxon>Micrococcales</taxon>
        <taxon>Microbacteriaceae</taxon>
        <taxon>Microbacterium</taxon>
    </lineage>
</organism>
<feature type="signal peptide" evidence="1">
    <location>
        <begin position="1"/>
        <end position="29"/>
    </location>
</feature>
<feature type="chain" id="PRO_5039582827" evidence="1">
    <location>
        <begin position="30"/>
        <end position="449"/>
    </location>
</feature>
<dbReference type="CDD" id="cd13585">
    <property type="entry name" value="PBP2_TMBP_like"/>
    <property type="match status" value="1"/>
</dbReference>
<dbReference type="Gene3D" id="3.40.190.10">
    <property type="entry name" value="Periplasmic binding protein-like II"/>
    <property type="match status" value="1"/>
</dbReference>
<keyword evidence="3" id="KW-1185">Reference proteome</keyword>
<accession>A0A5C8HX84</accession>
<comment type="caution">
    <text evidence="2">The sequence shown here is derived from an EMBL/GenBank/DDBJ whole genome shotgun (WGS) entry which is preliminary data.</text>
</comment>
<dbReference type="Pfam" id="PF01547">
    <property type="entry name" value="SBP_bac_1"/>
    <property type="match status" value="1"/>
</dbReference>
<dbReference type="SUPFAM" id="SSF53850">
    <property type="entry name" value="Periplasmic binding protein-like II"/>
    <property type="match status" value="1"/>
</dbReference>
<dbReference type="AlphaFoldDB" id="A0A5C8HX84"/>
<dbReference type="PROSITE" id="PS51257">
    <property type="entry name" value="PROKAR_LIPOPROTEIN"/>
    <property type="match status" value="1"/>
</dbReference>
<dbReference type="OrthoDB" id="2515046at2"/>
<evidence type="ECO:0000256" key="1">
    <source>
        <dbReference type="SAM" id="SignalP"/>
    </source>
</evidence>
<dbReference type="Proteomes" id="UP000321034">
    <property type="component" value="Unassembled WGS sequence"/>
</dbReference>
<dbReference type="PANTHER" id="PTHR43649">
    <property type="entry name" value="ARABINOSE-BINDING PROTEIN-RELATED"/>
    <property type="match status" value="1"/>
</dbReference>
<dbReference type="RefSeq" id="WP_147895218.1">
    <property type="nucleotide sequence ID" value="NZ_BAAANR010000001.1"/>
</dbReference>
<protein>
    <submittedName>
        <fullName evidence="2">Sugar ABC transporter substrate-binding protein</fullName>
    </submittedName>
</protein>
<keyword evidence="1" id="KW-0732">Signal</keyword>
<reference evidence="2 3" key="1">
    <citation type="submission" date="2019-08" db="EMBL/GenBank/DDBJ databases">
        <authorList>
            <person name="Dong K."/>
        </authorList>
    </citation>
    <scope>NUCLEOTIDE SEQUENCE [LARGE SCALE GENOMIC DNA]</scope>
    <source>
        <strain evidence="2 3">JCM14558</strain>
    </source>
</reference>
<dbReference type="InterPro" id="IPR006059">
    <property type="entry name" value="SBP"/>
</dbReference>
<gene>
    <name evidence="2" type="ORF">FVP77_14215</name>
</gene>
<dbReference type="InterPro" id="IPR050490">
    <property type="entry name" value="Bact_solute-bd_prot1"/>
</dbReference>
<proteinExistence type="predicted"/>
<evidence type="ECO:0000313" key="2">
    <source>
        <dbReference type="EMBL" id="TXK10020.1"/>
    </source>
</evidence>
<sequence length="449" mass="47514">MTSIRKNPALRRAAFIVAATALVGGSLVACSSGSTDGAAAGSADDLEAALEQGGEITYWSWTPSAEAQVAAFEEAYPNVTVNLVNAGTNTEEYTKLQNAIKAGSGAPDVVQIEYYAFPQFALTDGLLDLSSYGFGDLEGDYTASTWNSVDFDGKIYGLPQDSGPMAMFYNKSVFDQYGLTVPTTWDEYVAAGKALTAADPSKHIAADTGDSGFATSMIWQAGGQPFQVDGTNVTIDLSDEGSQKWADTWNQLVDNDLLAETPSWTDEWFKGLGDGSIATLVTGAWMPGVLESSVADGAGDWRVAPIPTYDGTPVTAENGGGGQAVTKQSKNPALAAAFLKWLNNDDASLQIFAESGGFPSTTAQLSSDDFVNLESDYFGGQKINEVLTAAAGEVREGWSYLPFQVYANSIFADTVGQSYASQGDLNEGLSTWQEQLVEYGNSQGFTVNQ</sequence>
<name>A0A5C8HX84_9MICO</name>
<evidence type="ECO:0000313" key="3">
    <source>
        <dbReference type="Proteomes" id="UP000321034"/>
    </source>
</evidence>
<dbReference type="PANTHER" id="PTHR43649:SF14">
    <property type="entry name" value="BLR3389 PROTEIN"/>
    <property type="match status" value="1"/>
</dbReference>